<keyword evidence="3" id="KW-1185">Reference proteome</keyword>
<dbReference type="Proteomes" id="UP001396334">
    <property type="component" value="Unassembled WGS sequence"/>
</dbReference>
<evidence type="ECO:0000313" key="2">
    <source>
        <dbReference type="EMBL" id="KAK9020256.1"/>
    </source>
</evidence>
<accession>A0ABR2S5E0</accession>
<comment type="caution">
    <text evidence="2">The sequence shown here is derived from an EMBL/GenBank/DDBJ whole genome shotgun (WGS) entry which is preliminary data.</text>
</comment>
<organism evidence="2 3">
    <name type="scientific">Hibiscus sabdariffa</name>
    <name type="common">roselle</name>
    <dbReference type="NCBI Taxonomy" id="183260"/>
    <lineage>
        <taxon>Eukaryota</taxon>
        <taxon>Viridiplantae</taxon>
        <taxon>Streptophyta</taxon>
        <taxon>Embryophyta</taxon>
        <taxon>Tracheophyta</taxon>
        <taxon>Spermatophyta</taxon>
        <taxon>Magnoliopsida</taxon>
        <taxon>eudicotyledons</taxon>
        <taxon>Gunneridae</taxon>
        <taxon>Pentapetalae</taxon>
        <taxon>rosids</taxon>
        <taxon>malvids</taxon>
        <taxon>Malvales</taxon>
        <taxon>Malvaceae</taxon>
        <taxon>Malvoideae</taxon>
        <taxon>Hibiscus</taxon>
    </lineage>
</organism>
<name>A0ABR2S5E0_9ROSI</name>
<dbReference type="EMBL" id="JBBPBN010000017">
    <property type="protein sequence ID" value="KAK9020256.1"/>
    <property type="molecule type" value="Genomic_DNA"/>
</dbReference>
<feature type="signal peptide" evidence="1">
    <location>
        <begin position="1"/>
        <end position="27"/>
    </location>
</feature>
<proteinExistence type="predicted"/>
<evidence type="ECO:0000256" key="1">
    <source>
        <dbReference type="SAM" id="SignalP"/>
    </source>
</evidence>
<evidence type="ECO:0000313" key="3">
    <source>
        <dbReference type="Proteomes" id="UP001396334"/>
    </source>
</evidence>
<protein>
    <submittedName>
        <fullName evidence="2">Uncharacterized protein</fullName>
    </submittedName>
</protein>
<reference evidence="2 3" key="1">
    <citation type="journal article" date="2024" name="G3 (Bethesda)">
        <title>Genome assembly of Hibiscus sabdariffa L. provides insights into metabolisms of medicinal natural products.</title>
        <authorList>
            <person name="Kim T."/>
        </authorList>
    </citation>
    <scope>NUCLEOTIDE SEQUENCE [LARGE SCALE GENOMIC DNA]</scope>
    <source>
        <strain evidence="2">TK-2024</strain>
        <tissue evidence="2">Old leaves</tissue>
    </source>
</reference>
<keyword evidence="1" id="KW-0732">Signal</keyword>
<feature type="chain" id="PRO_5045712959" evidence="1">
    <location>
        <begin position="28"/>
        <end position="142"/>
    </location>
</feature>
<sequence>MVVGNGDWRWHHFFKLLPLHVLLRVAAIKPPVISTSHDVLVGWGMRIGPLQFVRNVWRGIVQQDQHHSFFQQDFESWLHTNLAVTDMVVSFNSVDGLDKIDISGHAGGRIFHSSPLEVWPILQQDSLALQTPSLDTLAVGVG</sequence>
<gene>
    <name evidence="2" type="ORF">V6N11_054746</name>
</gene>